<dbReference type="EMBL" id="UZAH01030752">
    <property type="protein sequence ID" value="VDP11962.1"/>
    <property type="molecule type" value="Genomic_DNA"/>
</dbReference>
<keyword evidence="3" id="KW-1185">Reference proteome</keyword>
<sequence length="110" mass="12460">MPETGLRSKQRINSELCTDDIAVVAYSREKLEEKVQLWQRAVADNILRLKKTKFISSEQCTGLDCQGEAIENMEAFRYLGSDLSEEGSVDQNGKCSLERLERVHGNPTRP</sequence>
<name>A0A183G9C5_HELPZ</name>
<feature type="region of interest" description="Disordered" evidence="1">
    <location>
        <begin position="84"/>
        <end position="110"/>
    </location>
</feature>
<dbReference type="Proteomes" id="UP000050761">
    <property type="component" value="Unassembled WGS sequence"/>
</dbReference>
<dbReference type="OrthoDB" id="6783238at2759"/>
<dbReference type="WBParaSite" id="HPBE_0001853701-mRNA-1">
    <property type="protein sequence ID" value="HPBE_0001853701-mRNA-1"/>
    <property type="gene ID" value="HPBE_0001853701"/>
</dbReference>
<gene>
    <name evidence="2" type="ORF">HPBE_LOCUS18536</name>
</gene>
<evidence type="ECO:0000313" key="2">
    <source>
        <dbReference type="EMBL" id="VDP11962.1"/>
    </source>
</evidence>
<reference evidence="4" key="2">
    <citation type="submission" date="2019-09" db="UniProtKB">
        <authorList>
            <consortium name="WormBaseParasite"/>
        </authorList>
    </citation>
    <scope>IDENTIFICATION</scope>
</reference>
<accession>A0A3P8ADR3</accession>
<evidence type="ECO:0000313" key="3">
    <source>
        <dbReference type="Proteomes" id="UP000050761"/>
    </source>
</evidence>
<dbReference type="AlphaFoldDB" id="A0A183G9C5"/>
<proteinExistence type="predicted"/>
<organism evidence="3 4">
    <name type="scientific">Heligmosomoides polygyrus</name>
    <name type="common">Parasitic roundworm</name>
    <dbReference type="NCBI Taxonomy" id="6339"/>
    <lineage>
        <taxon>Eukaryota</taxon>
        <taxon>Metazoa</taxon>
        <taxon>Ecdysozoa</taxon>
        <taxon>Nematoda</taxon>
        <taxon>Chromadorea</taxon>
        <taxon>Rhabditida</taxon>
        <taxon>Rhabditina</taxon>
        <taxon>Rhabditomorpha</taxon>
        <taxon>Strongyloidea</taxon>
        <taxon>Heligmosomidae</taxon>
        <taxon>Heligmosomoides</taxon>
    </lineage>
</organism>
<accession>A0A183G9C5</accession>
<reference evidence="2 3" key="1">
    <citation type="submission" date="2018-11" db="EMBL/GenBank/DDBJ databases">
        <authorList>
            <consortium name="Pathogen Informatics"/>
        </authorList>
    </citation>
    <scope>NUCLEOTIDE SEQUENCE [LARGE SCALE GENOMIC DNA]</scope>
</reference>
<protein>
    <submittedName>
        <fullName evidence="4">Reverse transcriptase domain-containing protein</fullName>
    </submittedName>
</protein>
<evidence type="ECO:0000256" key="1">
    <source>
        <dbReference type="SAM" id="MobiDB-lite"/>
    </source>
</evidence>
<evidence type="ECO:0000313" key="4">
    <source>
        <dbReference type="WBParaSite" id="HPBE_0001853701-mRNA-1"/>
    </source>
</evidence>